<dbReference type="PANTHER" id="PTHR33395:SF22">
    <property type="entry name" value="REVERSE TRANSCRIPTASE DOMAIN-CONTAINING PROTEIN"/>
    <property type="match status" value="1"/>
</dbReference>
<dbReference type="GO" id="GO:0003824">
    <property type="term" value="F:catalytic activity"/>
    <property type="evidence" value="ECO:0007669"/>
    <property type="project" value="InterPro"/>
</dbReference>
<reference evidence="3" key="1">
    <citation type="submission" date="2021-01" db="EMBL/GenBank/DDBJ databases">
        <authorList>
            <person name="Corre E."/>
            <person name="Pelletier E."/>
            <person name="Niang G."/>
            <person name="Scheremetjew M."/>
            <person name="Finn R."/>
            <person name="Kale V."/>
            <person name="Holt S."/>
            <person name="Cochrane G."/>
            <person name="Meng A."/>
            <person name="Brown T."/>
            <person name="Cohen L."/>
        </authorList>
    </citation>
    <scope>NUCLEOTIDE SEQUENCE</scope>
    <source>
        <strain evidence="3">CCMP3107</strain>
    </source>
</reference>
<dbReference type="SUPFAM" id="SSF56219">
    <property type="entry name" value="DNase I-like"/>
    <property type="match status" value="1"/>
</dbReference>
<name>A0A7S3Y8Z6_HETAK</name>
<dbReference type="SUPFAM" id="SSF56672">
    <property type="entry name" value="DNA/RNA polymerases"/>
    <property type="match status" value="1"/>
</dbReference>
<dbReference type="InterPro" id="IPR043502">
    <property type="entry name" value="DNA/RNA_pol_sf"/>
</dbReference>
<dbReference type="Pfam" id="PF00078">
    <property type="entry name" value="RVT_1"/>
    <property type="match status" value="1"/>
</dbReference>
<organism evidence="3">
    <name type="scientific">Heterosigma akashiwo</name>
    <name type="common">Chromophytic alga</name>
    <name type="synonym">Heterosigma carterae</name>
    <dbReference type="NCBI Taxonomy" id="2829"/>
    <lineage>
        <taxon>Eukaryota</taxon>
        <taxon>Sar</taxon>
        <taxon>Stramenopiles</taxon>
        <taxon>Ochrophyta</taxon>
        <taxon>Raphidophyceae</taxon>
        <taxon>Chattonellales</taxon>
        <taxon>Chattonellaceae</taxon>
        <taxon>Heterosigma</taxon>
    </lineage>
</organism>
<protein>
    <recommendedName>
        <fullName evidence="4">Reverse transcriptase domain-containing protein</fullName>
    </recommendedName>
</protein>
<accession>A0A7S3Y8Z6</accession>
<dbReference type="Gene3D" id="3.60.10.10">
    <property type="entry name" value="Endonuclease/exonuclease/phosphatase"/>
    <property type="match status" value="1"/>
</dbReference>
<evidence type="ECO:0000259" key="1">
    <source>
        <dbReference type="Pfam" id="PF00078"/>
    </source>
</evidence>
<dbReference type="InterPro" id="IPR005135">
    <property type="entry name" value="Endo/exonuclease/phosphatase"/>
</dbReference>
<dbReference type="GO" id="GO:0031012">
    <property type="term" value="C:extracellular matrix"/>
    <property type="evidence" value="ECO:0007669"/>
    <property type="project" value="TreeGrafter"/>
</dbReference>
<proteinExistence type="predicted"/>
<evidence type="ECO:0000259" key="2">
    <source>
        <dbReference type="Pfam" id="PF14529"/>
    </source>
</evidence>
<evidence type="ECO:0008006" key="4">
    <source>
        <dbReference type="Google" id="ProtNLM"/>
    </source>
</evidence>
<dbReference type="EMBL" id="HBIU01051209">
    <property type="protein sequence ID" value="CAE0644408.1"/>
    <property type="molecule type" value="Transcribed_RNA"/>
</dbReference>
<dbReference type="PANTHER" id="PTHR33395">
    <property type="entry name" value="TRANSCRIPTASE, PUTATIVE-RELATED-RELATED"/>
    <property type="match status" value="1"/>
</dbReference>
<dbReference type="CDD" id="cd01650">
    <property type="entry name" value="RT_nLTR_like"/>
    <property type="match status" value="1"/>
</dbReference>
<dbReference type="AlphaFoldDB" id="A0A7S3Y8Z6"/>
<dbReference type="InterPro" id="IPR036691">
    <property type="entry name" value="Endo/exonu/phosph_ase_sf"/>
</dbReference>
<feature type="domain" description="Endonuclease/exonuclease/phosphatase" evidence="2">
    <location>
        <begin position="14"/>
        <end position="109"/>
    </location>
</feature>
<sequence>MVMKKKRIICNKQQHNENLDGLCGQISKEGKRAVILGDFNAHHQEWLKSASVTNKRGMKLKQFSELHGLINLVHKPTRGKNMLDLVFVPSDAEGKVEVLAKIGTSDHKALKVSLDLGMEGIQIQEAPGRKVYHWSSANYREMQVEFKKTSFDFSHLSVQQSVDLVTSTINAVTDKHVPSVLISGTTKPIAWWTPYCQWAWERKQKAFKSGCKVCIMRATKCCVQVCRRAFNQHQLRLKIRLARAKGSREFWQTVKTYSGRGGGQRRKAAPPADDLAKYFATKMSLPGEEGKEVPPLEPAPPGSRKLRGFKITRAGVSKVLRSLDVNKSVGPDGVSPRVLKDCAGQLVAPLTRLFQKIGKAAEFPTSWKVARVTPVYKKEDASLPKNYRPISVLPTLATTFERVLMPQLASFLIEHIPSNQFGFLPDTGTLDVGVILADQISRALEARKDVRLVALDFQGAFDKVWWRGLLAHLWAVGVRSKAYQLFESYLVGQGPLRGGEWADLRASQHQIRCATGSYLVPPPLFVRNVRQRVRKALCLFYVNDLTLLLKVIGRNNEAAQNVQWDLSQDLKRLFCFGKEWLLELEASLGIGEHEVKEQKVLEILGFFNENNKGTWSQFSKSTATAARE</sequence>
<dbReference type="InterPro" id="IPR000477">
    <property type="entry name" value="RT_dom"/>
</dbReference>
<gene>
    <name evidence="3" type="ORF">HAKA00212_LOCUS22653</name>
</gene>
<dbReference type="Pfam" id="PF14529">
    <property type="entry name" value="Exo_endo_phos_2"/>
    <property type="match status" value="1"/>
</dbReference>
<evidence type="ECO:0000313" key="3">
    <source>
        <dbReference type="EMBL" id="CAE0644408.1"/>
    </source>
</evidence>
<feature type="domain" description="Reverse transcriptase" evidence="1">
    <location>
        <begin position="377"/>
        <end position="573"/>
    </location>
</feature>